<dbReference type="RefSeq" id="WP_171605785.1">
    <property type="nucleotide sequence ID" value="NZ_WHPF01000001.1"/>
</dbReference>
<comment type="caution">
    <text evidence="10">The sequence shown here is derived from an EMBL/GenBank/DDBJ whole genome shotgun (WGS) entry which is preliminary data.</text>
</comment>
<dbReference type="GO" id="GO:0051607">
    <property type="term" value="P:defense response to virus"/>
    <property type="evidence" value="ECO:0007669"/>
    <property type="project" value="UniProtKB-KW"/>
</dbReference>
<feature type="domain" description="Pycsar effector protein" evidence="9">
    <location>
        <begin position="9"/>
        <end position="162"/>
    </location>
</feature>
<keyword evidence="7 8" id="KW-0472">Membrane</keyword>
<proteinExistence type="predicted"/>
<keyword evidence="6" id="KW-0051">Antiviral defense</keyword>
<evidence type="ECO:0000256" key="1">
    <source>
        <dbReference type="ARBA" id="ARBA00004236"/>
    </source>
</evidence>
<evidence type="ECO:0000256" key="2">
    <source>
        <dbReference type="ARBA" id="ARBA00022475"/>
    </source>
</evidence>
<evidence type="ECO:0000313" key="10">
    <source>
        <dbReference type="EMBL" id="NNV53867.1"/>
    </source>
</evidence>
<dbReference type="EMBL" id="WHPF01000001">
    <property type="protein sequence ID" value="NNV53867.1"/>
    <property type="molecule type" value="Genomic_DNA"/>
</dbReference>
<dbReference type="GO" id="GO:0005886">
    <property type="term" value="C:plasma membrane"/>
    <property type="evidence" value="ECO:0007669"/>
    <property type="project" value="UniProtKB-SubCell"/>
</dbReference>
<keyword evidence="3 8" id="KW-0812">Transmembrane</keyword>
<feature type="transmembrane region" description="Helical" evidence="8">
    <location>
        <begin position="142"/>
        <end position="165"/>
    </location>
</feature>
<keyword evidence="5 8" id="KW-1133">Transmembrane helix</keyword>
<protein>
    <recommendedName>
        <fullName evidence="9">Pycsar effector protein domain-containing protein</fullName>
    </recommendedName>
</protein>
<evidence type="ECO:0000313" key="11">
    <source>
        <dbReference type="Proteomes" id="UP000598971"/>
    </source>
</evidence>
<reference evidence="10" key="1">
    <citation type="submission" date="2019-10" db="EMBL/GenBank/DDBJ databases">
        <title>Draft genome sequence of Panacibacter sp. KCS-6.</title>
        <authorList>
            <person name="Yim K.J."/>
        </authorList>
    </citation>
    <scope>NUCLEOTIDE SEQUENCE</scope>
    <source>
        <strain evidence="10">KCS-6</strain>
    </source>
</reference>
<evidence type="ECO:0000256" key="5">
    <source>
        <dbReference type="ARBA" id="ARBA00022989"/>
    </source>
</evidence>
<feature type="transmembrane region" description="Helical" evidence="8">
    <location>
        <begin position="26"/>
        <end position="44"/>
    </location>
</feature>
<evidence type="ECO:0000259" key="9">
    <source>
        <dbReference type="Pfam" id="PF18967"/>
    </source>
</evidence>
<feature type="transmembrane region" description="Helical" evidence="8">
    <location>
        <begin position="56"/>
        <end position="76"/>
    </location>
</feature>
<accession>A0A8J8JPQ9</accession>
<sequence length="170" mass="19708">MEIKYEHTKFLIERFDHYFDSVNNKGAFYIGLNTFIFSGISIGYTSISNNIEKTCIFWLFLISIFSLCILSIIYTLRAITPFMKDNHANDDKVSLIYFGGIAKYELGRFMEKYEGETESSIILDMTRQAHSLAKGLATKFNFLRIAGFCLLSQFVLITIFFMYIIQNITQ</sequence>
<evidence type="ECO:0000256" key="8">
    <source>
        <dbReference type="SAM" id="Phobius"/>
    </source>
</evidence>
<comment type="subcellular location">
    <subcellularLocation>
        <location evidence="1">Cell membrane</location>
    </subcellularLocation>
</comment>
<dbReference type="InterPro" id="IPR043760">
    <property type="entry name" value="PycTM_dom"/>
</dbReference>
<organism evidence="10 11">
    <name type="scientific">Limnovirga soli</name>
    <dbReference type="NCBI Taxonomy" id="2656915"/>
    <lineage>
        <taxon>Bacteria</taxon>
        <taxon>Pseudomonadati</taxon>
        <taxon>Bacteroidota</taxon>
        <taxon>Chitinophagia</taxon>
        <taxon>Chitinophagales</taxon>
        <taxon>Chitinophagaceae</taxon>
        <taxon>Limnovirga</taxon>
    </lineage>
</organism>
<dbReference type="GO" id="GO:0000166">
    <property type="term" value="F:nucleotide binding"/>
    <property type="evidence" value="ECO:0007669"/>
    <property type="project" value="UniProtKB-KW"/>
</dbReference>
<gene>
    <name evidence="10" type="ORF">GD597_00255</name>
</gene>
<keyword evidence="2" id="KW-1003">Cell membrane</keyword>
<name>A0A8J8JPQ9_9BACT</name>
<evidence type="ECO:0000256" key="7">
    <source>
        <dbReference type="ARBA" id="ARBA00023136"/>
    </source>
</evidence>
<dbReference type="AlphaFoldDB" id="A0A8J8JPQ9"/>
<evidence type="ECO:0000256" key="6">
    <source>
        <dbReference type="ARBA" id="ARBA00023118"/>
    </source>
</evidence>
<keyword evidence="11" id="KW-1185">Reference proteome</keyword>
<evidence type="ECO:0000256" key="4">
    <source>
        <dbReference type="ARBA" id="ARBA00022741"/>
    </source>
</evidence>
<keyword evidence="4" id="KW-0547">Nucleotide-binding</keyword>
<dbReference type="Pfam" id="PF18967">
    <property type="entry name" value="PycTM"/>
    <property type="match status" value="1"/>
</dbReference>
<dbReference type="Proteomes" id="UP000598971">
    <property type="component" value="Unassembled WGS sequence"/>
</dbReference>
<evidence type="ECO:0000256" key="3">
    <source>
        <dbReference type="ARBA" id="ARBA00022692"/>
    </source>
</evidence>